<organism evidence="1 2">
    <name type="scientific">Ilyodon furcidens</name>
    <name type="common">goldbreast splitfin</name>
    <dbReference type="NCBI Taxonomy" id="33524"/>
    <lineage>
        <taxon>Eukaryota</taxon>
        <taxon>Metazoa</taxon>
        <taxon>Chordata</taxon>
        <taxon>Craniata</taxon>
        <taxon>Vertebrata</taxon>
        <taxon>Euteleostomi</taxon>
        <taxon>Actinopterygii</taxon>
        <taxon>Neopterygii</taxon>
        <taxon>Teleostei</taxon>
        <taxon>Neoteleostei</taxon>
        <taxon>Acanthomorphata</taxon>
        <taxon>Ovalentaria</taxon>
        <taxon>Atherinomorphae</taxon>
        <taxon>Cyprinodontiformes</taxon>
        <taxon>Goodeidae</taxon>
        <taxon>Ilyodon</taxon>
    </lineage>
</organism>
<evidence type="ECO:0000313" key="1">
    <source>
        <dbReference type="EMBL" id="MEQ2224776.1"/>
    </source>
</evidence>
<protein>
    <submittedName>
        <fullName evidence="1">Uncharacterized protein</fullName>
    </submittedName>
</protein>
<gene>
    <name evidence="1" type="ORF">ILYODFUR_011014</name>
</gene>
<proteinExistence type="predicted"/>
<accession>A0ABV0SWB8</accession>
<dbReference type="Proteomes" id="UP001482620">
    <property type="component" value="Unassembled WGS sequence"/>
</dbReference>
<sequence length="102" mass="11577">MLSGNTLTYHYLAVQITLFTQDLIHQCAPTSALVSHLVFLPLLEESIHYSHFHPLCNVYHHVPFCIPVLDTIFSSPLFPAPTCPLRSAPIITNNTEHHTFHF</sequence>
<reference evidence="1 2" key="1">
    <citation type="submission" date="2021-06" db="EMBL/GenBank/DDBJ databases">
        <authorList>
            <person name="Palmer J.M."/>
        </authorList>
    </citation>
    <scope>NUCLEOTIDE SEQUENCE [LARGE SCALE GENOMIC DNA]</scope>
    <source>
        <strain evidence="2">if_2019</strain>
        <tissue evidence="1">Muscle</tissue>
    </source>
</reference>
<dbReference type="EMBL" id="JAHRIQ010012404">
    <property type="protein sequence ID" value="MEQ2224776.1"/>
    <property type="molecule type" value="Genomic_DNA"/>
</dbReference>
<name>A0ABV0SWB8_9TELE</name>
<comment type="caution">
    <text evidence="1">The sequence shown here is derived from an EMBL/GenBank/DDBJ whole genome shotgun (WGS) entry which is preliminary data.</text>
</comment>
<keyword evidence="2" id="KW-1185">Reference proteome</keyword>
<evidence type="ECO:0000313" key="2">
    <source>
        <dbReference type="Proteomes" id="UP001482620"/>
    </source>
</evidence>